<gene>
    <name evidence="3" type="ORF">Tco_0628673</name>
</gene>
<keyword evidence="4" id="KW-1185">Reference proteome</keyword>
<organism evidence="3 4">
    <name type="scientific">Tanacetum coccineum</name>
    <dbReference type="NCBI Taxonomy" id="301880"/>
    <lineage>
        <taxon>Eukaryota</taxon>
        <taxon>Viridiplantae</taxon>
        <taxon>Streptophyta</taxon>
        <taxon>Embryophyta</taxon>
        <taxon>Tracheophyta</taxon>
        <taxon>Spermatophyta</taxon>
        <taxon>Magnoliopsida</taxon>
        <taxon>eudicotyledons</taxon>
        <taxon>Gunneridae</taxon>
        <taxon>Pentapetalae</taxon>
        <taxon>asterids</taxon>
        <taxon>campanulids</taxon>
        <taxon>Asterales</taxon>
        <taxon>Asteraceae</taxon>
        <taxon>Asteroideae</taxon>
        <taxon>Anthemideae</taxon>
        <taxon>Anthemidinae</taxon>
        <taxon>Tanacetum</taxon>
    </lineage>
</organism>
<evidence type="ECO:0008006" key="5">
    <source>
        <dbReference type="Google" id="ProtNLM"/>
    </source>
</evidence>
<dbReference type="Proteomes" id="UP001151760">
    <property type="component" value="Unassembled WGS sequence"/>
</dbReference>
<comment type="caution">
    <text evidence="3">The sequence shown here is derived from an EMBL/GenBank/DDBJ whole genome shotgun (WGS) entry which is preliminary data.</text>
</comment>
<feature type="coiled-coil region" evidence="1">
    <location>
        <begin position="334"/>
        <end position="407"/>
    </location>
</feature>
<sequence>MLFTMPSWKQVNPPYKFEWAERTIPVSKGIDNDIYSIVDDSPNACEMWKAIERLKQGESINVQNLETHLFWEFGKFTSRDGETLESYYSRFYKMMNELVRYKCKVTNHQVDVQFLLKLQPEWQMFVTIVNQSQELKIVSYHKLYDILKQHQNEVNEIRAGRRSTPQQAATRNRGKAIVNSPQPTYDQEPEMGTKDDTLSKEKEIDELMDLMSLSFKKIYKPTNNNLITSSNTSRANQDNTPRINRGIGYDNQRAVNINGARECQKPEQAKDAAYQKEKMLLYQELEAHYLYMAQIQEVTPDVANNSGPIFDAEPLQKERLTRMKIKILLENSLIEKLKYEIDESKDHNKLLESSNKNLVDKLKSEIENFKNKNKCLESSNNHFKEANTELEKNNQLMFKDLKKFQAELDRTKMHMVVPISTREPKQTVNQYVATPLKKIFDAESTNQKPRSTTRNQCEHISKKCRWWYSKITPPGYKWKLKSSAMNVKPNVSLPLRKKSRNANTLEPMTLRKSTLSNTPLYFNSFAAHRDNTVHHRLWVT</sequence>
<evidence type="ECO:0000256" key="1">
    <source>
        <dbReference type="SAM" id="Coils"/>
    </source>
</evidence>
<proteinExistence type="predicted"/>
<dbReference type="Pfam" id="PF14223">
    <property type="entry name" value="Retrotran_gag_2"/>
    <property type="match status" value="1"/>
</dbReference>
<reference evidence="3" key="2">
    <citation type="submission" date="2022-01" db="EMBL/GenBank/DDBJ databases">
        <authorList>
            <person name="Yamashiro T."/>
            <person name="Shiraishi A."/>
            <person name="Satake H."/>
            <person name="Nakayama K."/>
        </authorList>
    </citation>
    <scope>NUCLEOTIDE SEQUENCE</scope>
</reference>
<dbReference type="EMBL" id="BQNB010008860">
    <property type="protein sequence ID" value="GJS55311.1"/>
    <property type="molecule type" value="Genomic_DNA"/>
</dbReference>
<feature type="region of interest" description="Disordered" evidence="2">
    <location>
        <begin position="228"/>
        <end position="247"/>
    </location>
</feature>
<evidence type="ECO:0000313" key="3">
    <source>
        <dbReference type="EMBL" id="GJS55311.1"/>
    </source>
</evidence>
<name>A0ABQ4WR07_9ASTR</name>
<protein>
    <recommendedName>
        <fullName evidence="5">Gag-Pol polyprotein</fullName>
    </recommendedName>
</protein>
<evidence type="ECO:0000313" key="4">
    <source>
        <dbReference type="Proteomes" id="UP001151760"/>
    </source>
</evidence>
<keyword evidence="1" id="KW-0175">Coiled coil</keyword>
<accession>A0ABQ4WR07</accession>
<feature type="region of interest" description="Disordered" evidence="2">
    <location>
        <begin position="159"/>
        <end position="195"/>
    </location>
</feature>
<evidence type="ECO:0000256" key="2">
    <source>
        <dbReference type="SAM" id="MobiDB-lite"/>
    </source>
</evidence>
<reference evidence="3" key="1">
    <citation type="journal article" date="2022" name="Int. J. Mol. Sci.">
        <title>Draft Genome of Tanacetum Coccineum: Genomic Comparison of Closely Related Tanacetum-Family Plants.</title>
        <authorList>
            <person name="Yamashiro T."/>
            <person name="Shiraishi A."/>
            <person name="Nakayama K."/>
            <person name="Satake H."/>
        </authorList>
    </citation>
    <scope>NUCLEOTIDE SEQUENCE</scope>
</reference>